<dbReference type="EMBL" id="KN847535">
    <property type="protein sequence ID" value="KIW06504.1"/>
    <property type="molecule type" value="Genomic_DNA"/>
</dbReference>
<organism evidence="2 3">
    <name type="scientific">Verruconis gallopava</name>
    <dbReference type="NCBI Taxonomy" id="253628"/>
    <lineage>
        <taxon>Eukaryota</taxon>
        <taxon>Fungi</taxon>
        <taxon>Dikarya</taxon>
        <taxon>Ascomycota</taxon>
        <taxon>Pezizomycotina</taxon>
        <taxon>Dothideomycetes</taxon>
        <taxon>Pleosporomycetidae</taxon>
        <taxon>Venturiales</taxon>
        <taxon>Sympoventuriaceae</taxon>
        <taxon>Verruconis</taxon>
    </lineage>
</organism>
<evidence type="ECO:0000313" key="3">
    <source>
        <dbReference type="Proteomes" id="UP000053259"/>
    </source>
</evidence>
<accession>A0A0D2B5N5</accession>
<evidence type="ECO:0008006" key="4">
    <source>
        <dbReference type="Google" id="ProtNLM"/>
    </source>
</evidence>
<dbReference type="PANTHER" id="PTHR37012">
    <property type="entry name" value="B-ZIP TRANSCRIPTION FACTOR (EUROFUNG)-RELATED"/>
    <property type="match status" value="1"/>
</dbReference>
<dbReference type="GeneID" id="27310911"/>
<dbReference type="Proteomes" id="UP000053259">
    <property type="component" value="Unassembled WGS sequence"/>
</dbReference>
<keyword evidence="3" id="KW-1185">Reference proteome</keyword>
<dbReference type="PANTHER" id="PTHR37012:SF7">
    <property type="entry name" value="B-ZIP TRANSCRIPTION FACTOR (EUROFUNG)-RELATED"/>
    <property type="match status" value="1"/>
</dbReference>
<dbReference type="InterPro" id="IPR021833">
    <property type="entry name" value="DUF3425"/>
</dbReference>
<sequence length="420" mass="47352">MPKRNALTEEQIERRRSIDRAAQRNARAKTKARIKELERLVDSLQTSQGDERLQNVMMMLEQQQEETRKLKSTLEAVRKLVGENLSLSPGPQPDAGSENDDGKVFPQPRSVTSGDTLHDPTSHPAAPSSQRSFGSTSPQRFDFPEHLRPAQGFPVKLPTWKSVNNALEKAVEALRQETQISLPADIDIAIRAVVDGWTAAKSARSLDLGWIILKQIDQHVFCDTSPATRLAILRAMRLNLLKLVDSRHSETIVPAFYRQRPSQRMIRHPVLVDFFVWPDLRDHILLSPSLYQPDVFASRFSKNVHFLWADNLSNLYTLDHFSGTYSFSQHFDSRFQDINCWTLSSDFFVHYPQLIGVVPIYNAMPPSLVLRIPTSGHGNSTQEVSSDFGDGMDAEGNMSAFHTFGEGTTWAGPNMFGINQ</sequence>
<dbReference type="EMBL" id="KN847535">
    <property type="protein sequence ID" value="KIW06505.1"/>
    <property type="molecule type" value="Genomic_DNA"/>
</dbReference>
<evidence type="ECO:0000313" key="2">
    <source>
        <dbReference type="EMBL" id="KIW06504.1"/>
    </source>
</evidence>
<dbReference type="AlphaFoldDB" id="A0A0D2B5N5"/>
<proteinExistence type="predicted"/>
<dbReference type="CDD" id="cd14688">
    <property type="entry name" value="bZIP_YAP"/>
    <property type="match status" value="1"/>
</dbReference>
<dbReference type="RefSeq" id="XP_016216374.1">
    <property type="nucleotide sequence ID" value="XM_016356068.1"/>
</dbReference>
<dbReference type="HOGENOM" id="CLU_028818_2_0_1"/>
<feature type="compositionally biased region" description="Basic and acidic residues" evidence="1">
    <location>
        <begin position="11"/>
        <end position="22"/>
    </location>
</feature>
<reference evidence="2 3" key="1">
    <citation type="submission" date="2015-01" db="EMBL/GenBank/DDBJ databases">
        <title>The Genome Sequence of Ochroconis gallopava CBS43764.</title>
        <authorList>
            <consortium name="The Broad Institute Genomics Platform"/>
            <person name="Cuomo C."/>
            <person name="de Hoog S."/>
            <person name="Gorbushina A."/>
            <person name="Stielow B."/>
            <person name="Teixiera M."/>
            <person name="Abouelleil A."/>
            <person name="Chapman S.B."/>
            <person name="Priest M."/>
            <person name="Young S.K."/>
            <person name="Wortman J."/>
            <person name="Nusbaum C."/>
            <person name="Birren B."/>
        </authorList>
    </citation>
    <scope>NUCLEOTIDE SEQUENCE [LARGE SCALE GENOMIC DNA]</scope>
    <source>
        <strain evidence="2 3">CBS 43764</strain>
    </source>
</reference>
<dbReference type="OrthoDB" id="5086080at2759"/>
<dbReference type="RefSeq" id="XP_016216373.1">
    <property type="nucleotide sequence ID" value="XM_016356067.1"/>
</dbReference>
<feature type="region of interest" description="Disordered" evidence="1">
    <location>
        <begin position="83"/>
        <end position="145"/>
    </location>
</feature>
<name>A0A0D2B5N5_9PEZI</name>
<protein>
    <recommendedName>
        <fullName evidence="4">BZIP domain-containing protein</fullName>
    </recommendedName>
</protein>
<dbReference type="Pfam" id="PF11905">
    <property type="entry name" value="DUF3425"/>
    <property type="match status" value="1"/>
</dbReference>
<feature type="region of interest" description="Disordered" evidence="1">
    <location>
        <begin position="1"/>
        <end position="30"/>
    </location>
</feature>
<gene>
    <name evidence="2" type="ORF">PV09_02938</name>
</gene>
<dbReference type="VEuPathDB" id="FungiDB:PV09_02938"/>
<evidence type="ECO:0000256" key="1">
    <source>
        <dbReference type="SAM" id="MobiDB-lite"/>
    </source>
</evidence>
<feature type="compositionally biased region" description="Polar residues" evidence="1">
    <location>
        <begin position="127"/>
        <end position="139"/>
    </location>
</feature>